<comment type="caution">
    <text evidence="1">The sequence shown here is derived from an EMBL/GenBank/DDBJ whole genome shotgun (WGS) entry which is preliminary data.</text>
</comment>
<dbReference type="AlphaFoldDB" id="A0A8X7BVP9"/>
<dbReference type="OrthoDB" id="6447861at2759"/>
<dbReference type="Proteomes" id="UP000886998">
    <property type="component" value="Unassembled WGS sequence"/>
</dbReference>
<sequence length="390" mass="46244">MRLIEDFNAVPTLRFLMVTRIVIWAWNHPNIVRSISQMLDNLNEIEVEQMWEEILDHVRAIVQSIVGIPEGVRPDLDAVIIPIGFHIREMRTFMNYCPFLPSSHIEFPVDFWTPYGTVDITRQDAIQVRNERRQMGFRYNLACHDCFEDMVEELFPLLTPPLIYDFRQMNPQNELLSYWTHRMMESLEYFVLLNFFVDVGGGPNVANKLAFQYTLKDGSKSGIEYFSRKLPFEDFEYVTRYFLFYLDERPDTLWTRAGFLPIPPKEHYSDSTYFLLSRFDEEQRNTILPGLHTAVMLNFLMYPFYGLFNTYGNIWRSNFSCQDFEQLLTRIVILRILNTNFFEYHLFADLYRSCPEAYKLEIRNSATERHNAGNLVAGLMLELMTNFDAR</sequence>
<protein>
    <submittedName>
        <fullName evidence="1">Uncharacterized protein</fullName>
    </submittedName>
</protein>
<accession>A0A8X7BVP9</accession>
<organism evidence="1 2">
    <name type="scientific">Trichonephila inaurata madagascariensis</name>
    <dbReference type="NCBI Taxonomy" id="2747483"/>
    <lineage>
        <taxon>Eukaryota</taxon>
        <taxon>Metazoa</taxon>
        <taxon>Ecdysozoa</taxon>
        <taxon>Arthropoda</taxon>
        <taxon>Chelicerata</taxon>
        <taxon>Arachnida</taxon>
        <taxon>Araneae</taxon>
        <taxon>Araneomorphae</taxon>
        <taxon>Entelegynae</taxon>
        <taxon>Araneoidea</taxon>
        <taxon>Nephilidae</taxon>
        <taxon>Trichonephila</taxon>
        <taxon>Trichonephila inaurata</taxon>
    </lineage>
</organism>
<proteinExistence type="predicted"/>
<gene>
    <name evidence="1" type="ORF">TNIN_299561</name>
</gene>
<evidence type="ECO:0000313" key="2">
    <source>
        <dbReference type="Proteomes" id="UP000886998"/>
    </source>
</evidence>
<dbReference type="EMBL" id="BMAV01005568">
    <property type="protein sequence ID" value="GFY46741.1"/>
    <property type="molecule type" value="Genomic_DNA"/>
</dbReference>
<reference evidence="1" key="1">
    <citation type="submission" date="2020-08" db="EMBL/GenBank/DDBJ databases">
        <title>Multicomponent nature underlies the extraordinary mechanical properties of spider dragline silk.</title>
        <authorList>
            <person name="Kono N."/>
            <person name="Nakamura H."/>
            <person name="Mori M."/>
            <person name="Yoshida Y."/>
            <person name="Ohtoshi R."/>
            <person name="Malay A.D."/>
            <person name="Moran D.A.P."/>
            <person name="Tomita M."/>
            <person name="Numata K."/>
            <person name="Arakawa K."/>
        </authorList>
    </citation>
    <scope>NUCLEOTIDE SEQUENCE</scope>
</reference>
<evidence type="ECO:0000313" key="1">
    <source>
        <dbReference type="EMBL" id="GFY46741.1"/>
    </source>
</evidence>
<name>A0A8X7BVP9_9ARAC</name>
<keyword evidence="2" id="KW-1185">Reference proteome</keyword>